<evidence type="ECO:0000256" key="5">
    <source>
        <dbReference type="ARBA" id="ARBA00022771"/>
    </source>
</evidence>
<feature type="compositionally biased region" description="Basic residues" evidence="10">
    <location>
        <begin position="86"/>
        <end position="102"/>
    </location>
</feature>
<feature type="compositionally biased region" description="Polar residues" evidence="10">
    <location>
        <begin position="134"/>
        <end position="144"/>
    </location>
</feature>
<evidence type="ECO:0000256" key="9">
    <source>
        <dbReference type="ARBA" id="ARBA00023315"/>
    </source>
</evidence>
<keyword evidence="9" id="KW-0012">Acyltransferase</keyword>
<feature type="compositionally biased region" description="Polar residues" evidence="10">
    <location>
        <begin position="59"/>
        <end position="83"/>
    </location>
</feature>
<feature type="region of interest" description="Disordered" evidence="10">
    <location>
        <begin position="234"/>
        <end position="258"/>
    </location>
</feature>
<dbReference type="PANTHER" id="PTHR45884:SF2">
    <property type="entry name" value="N-ACETYLTRANSFERASE ECO"/>
    <property type="match status" value="1"/>
</dbReference>
<dbReference type="OrthoDB" id="428854at2759"/>
<dbReference type="GO" id="GO:0007064">
    <property type="term" value="P:mitotic sister chromatid cohesion"/>
    <property type="evidence" value="ECO:0007669"/>
    <property type="project" value="TreeGrafter"/>
</dbReference>
<feature type="region of interest" description="Disordered" evidence="10">
    <location>
        <begin position="1"/>
        <end position="198"/>
    </location>
</feature>
<reference evidence="13" key="1">
    <citation type="submission" date="2020-11" db="EMBL/GenBank/DDBJ databases">
        <authorList>
            <person name="Tran Van P."/>
        </authorList>
    </citation>
    <scope>NUCLEOTIDE SEQUENCE</scope>
</reference>
<dbReference type="Proteomes" id="UP000677054">
    <property type="component" value="Unassembled WGS sequence"/>
</dbReference>
<dbReference type="InterPro" id="IPR028009">
    <property type="entry name" value="ESCO_Acetyltransf_dom"/>
</dbReference>
<dbReference type="GO" id="GO:0008270">
    <property type="term" value="F:zinc ion binding"/>
    <property type="evidence" value="ECO:0007669"/>
    <property type="project" value="UniProtKB-KW"/>
</dbReference>
<evidence type="ECO:0000256" key="8">
    <source>
        <dbReference type="ARBA" id="ARBA00023306"/>
    </source>
</evidence>
<evidence type="ECO:0008006" key="15">
    <source>
        <dbReference type="Google" id="ProtNLM"/>
    </source>
</evidence>
<dbReference type="Pfam" id="PF13878">
    <property type="entry name" value="zf-C2H2_3"/>
    <property type="match status" value="1"/>
</dbReference>
<feature type="compositionally biased region" description="Basic and acidic residues" evidence="10">
    <location>
        <begin position="236"/>
        <end position="245"/>
    </location>
</feature>
<dbReference type="EMBL" id="LR901119">
    <property type="protein sequence ID" value="CAD7247835.1"/>
    <property type="molecule type" value="Genomic_DNA"/>
</dbReference>
<evidence type="ECO:0000313" key="14">
    <source>
        <dbReference type="Proteomes" id="UP000677054"/>
    </source>
</evidence>
<name>A0A7R8XDG3_9CRUS</name>
<protein>
    <recommendedName>
        <fullName evidence="15">N-acetyltransferase ESCO2</fullName>
    </recommendedName>
</protein>
<evidence type="ECO:0000256" key="6">
    <source>
        <dbReference type="ARBA" id="ARBA00022833"/>
    </source>
</evidence>
<evidence type="ECO:0000259" key="11">
    <source>
        <dbReference type="Pfam" id="PF13878"/>
    </source>
</evidence>
<dbReference type="GO" id="GO:0061733">
    <property type="term" value="F:protein-lysine-acetyltransferase activity"/>
    <property type="evidence" value="ECO:0007669"/>
    <property type="project" value="TreeGrafter"/>
</dbReference>
<evidence type="ECO:0000256" key="2">
    <source>
        <dbReference type="ARBA" id="ARBA00005816"/>
    </source>
</evidence>
<evidence type="ECO:0000256" key="10">
    <source>
        <dbReference type="SAM" id="MobiDB-lite"/>
    </source>
</evidence>
<dbReference type="InterPro" id="IPR028005">
    <property type="entry name" value="AcTrfase_ESCO_Znf_dom"/>
</dbReference>
<comment type="similarity">
    <text evidence="2">Belongs to the acetyltransferase family. ECO subfamily.</text>
</comment>
<keyword evidence="4" id="KW-0479">Metal-binding</keyword>
<keyword evidence="3" id="KW-0808">Transferase</keyword>
<feature type="compositionally biased region" description="Basic and acidic residues" evidence="10">
    <location>
        <begin position="38"/>
        <end position="48"/>
    </location>
</feature>
<keyword evidence="14" id="KW-1185">Reference proteome</keyword>
<keyword evidence="7" id="KW-0539">Nucleus</keyword>
<keyword evidence="6" id="KW-0862">Zinc</keyword>
<evidence type="ECO:0000256" key="4">
    <source>
        <dbReference type="ARBA" id="ARBA00022723"/>
    </source>
</evidence>
<evidence type="ECO:0000256" key="3">
    <source>
        <dbReference type="ARBA" id="ARBA00022679"/>
    </source>
</evidence>
<gene>
    <name evidence="13" type="ORF">DSTB1V02_LOCUS7660</name>
</gene>
<comment type="subcellular location">
    <subcellularLocation>
        <location evidence="1">Nucleus</location>
    </subcellularLocation>
</comment>
<keyword evidence="8" id="KW-0131">Cell cycle</keyword>
<dbReference type="PANTHER" id="PTHR45884">
    <property type="entry name" value="N-ACETYLTRANSFERASE ECO"/>
    <property type="match status" value="1"/>
</dbReference>
<feature type="domain" description="N-acetyltransferase ESCO acetyl-transferase" evidence="12">
    <location>
        <begin position="452"/>
        <end position="519"/>
    </location>
</feature>
<evidence type="ECO:0000313" key="13">
    <source>
        <dbReference type="EMBL" id="CAD7247835.1"/>
    </source>
</evidence>
<dbReference type="EMBL" id="CAJPEV010001602">
    <property type="protein sequence ID" value="CAG0893466.1"/>
    <property type="molecule type" value="Genomic_DNA"/>
</dbReference>
<dbReference type="GO" id="GO:0005634">
    <property type="term" value="C:nucleus"/>
    <property type="evidence" value="ECO:0007669"/>
    <property type="project" value="UniProtKB-SubCell"/>
</dbReference>
<keyword evidence="5" id="KW-0863">Zinc-finger</keyword>
<proteinExistence type="inferred from homology"/>
<feature type="compositionally biased region" description="Low complexity" evidence="10">
    <location>
        <begin position="181"/>
        <end position="193"/>
    </location>
</feature>
<evidence type="ECO:0000256" key="7">
    <source>
        <dbReference type="ARBA" id="ARBA00023242"/>
    </source>
</evidence>
<evidence type="ECO:0000259" key="12">
    <source>
        <dbReference type="Pfam" id="PF13880"/>
    </source>
</evidence>
<evidence type="ECO:0000256" key="1">
    <source>
        <dbReference type="ARBA" id="ARBA00004123"/>
    </source>
</evidence>
<organism evidence="13">
    <name type="scientific">Darwinula stevensoni</name>
    <dbReference type="NCBI Taxonomy" id="69355"/>
    <lineage>
        <taxon>Eukaryota</taxon>
        <taxon>Metazoa</taxon>
        <taxon>Ecdysozoa</taxon>
        <taxon>Arthropoda</taxon>
        <taxon>Crustacea</taxon>
        <taxon>Oligostraca</taxon>
        <taxon>Ostracoda</taxon>
        <taxon>Podocopa</taxon>
        <taxon>Podocopida</taxon>
        <taxon>Darwinulocopina</taxon>
        <taxon>Darwinuloidea</taxon>
        <taxon>Darwinulidae</taxon>
        <taxon>Darwinula</taxon>
    </lineage>
</organism>
<dbReference type="Pfam" id="PF13880">
    <property type="entry name" value="Acetyltransf_13"/>
    <property type="match status" value="1"/>
</dbReference>
<feature type="compositionally biased region" description="Basic residues" evidence="10">
    <location>
        <begin position="25"/>
        <end position="37"/>
    </location>
</feature>
<dbReference type="AlphaFoldDB" id="A0A7R8XDG3"/>
<feature type="compositionally biased region" description="Polar residues" evidence="10">
    <location>
        <begin position="163"/>
        <end position="175"/>
    </location>
</feature>
<feature type="domain" description="N-acetyltransferase ESCO zinc-finger" evidence="11">
    <location>
        <begin position="298"/>
        <end position="334"/>
    </location>
</feature>
<dbReference type="GO" id="GO:0000785">
    <property type="term" value="C:chromatin"/>
    <property type="evidence" value="ECO:0007669"/>
    <property type="project" value="TreeGrafter"/>
</dbReference>
<accession>A0A7R8XDG3</accession>
<sequence length="521" mass="57794">MHGQMAALSRKRKGSDDINKQVWHGVKRPKLNKPKLHPKSEKQDDKSKAAGKLSHKTKSLTPSMKSYSMTFPTSLGKSATPLTPTRPKKFFVRNKRSPRKATMKFNGNIKVEYSSKKESAEASKTPTPKKKMEVSSTSSPSTAVRRSPRKLSESAAISAARLLNQSHESSMSKVTPTGRLPSPVKPSKSTSSSAHARKKLFQPMSTVANTSIFDFDEMDGVDKTVDTQAMALSEVDLNKSPDPHLKISNPTPSTSPESHKFFSVFYKRAGKTPSSPGQKRDSSPKVYIRKKLLGDADQMQIDVGQRSLAPKTCETCGMFYGSNDADELTHAKFHGQHVAKLKYKTWKKERCLTSYLDGKVIAIHPGDASHCWKKVDAVLELVDAELGFSHVGIRNPKNTKVYFYVRDGSIIGCLVAESIKTAFRVEDSEIENSKDAQTATSRSICCSQIPTAAICGISRIWVSPAHRRNKFASNLLESMRLDFVYPHILSIDEIAFSDPTVDGLIFARKYTGKNDFLVYNR</sequence>